<dbReference type="GO" id="GO:0005634">
    <property type="term" value="C:nucleus"/>
    <property type="evidence" value="ECO:0007669"/>
    <property type="project" value="TreeGrafter"/>
</dbReference>
<dbReference type="GO" id="GO:0016579">
    <property type="term" value="P:protein deubiquitination"/>
    <property type="evidence" value="ECO:0007669"/>
    <property type="project" value="InterPro"/>
</dbReference>
<dbReference type="InterPro" id="IPR038765">
    <property type="entry name" value="Papain-like_cys_pep_sf"/>
</dbReference>
<gene>
    <name evidence="14" type="ORF">TrCOL_g7302</name>
</gene>
<dbReference type="GO" id="GO:0004843">
    <property type="term" value="F:cysteine-type deubiquitinase activity"/>
    <property type="evidence" value="ECO:0007669"/>
    <property type="project" value="UniProtKB-UniRule"/>
</dbReference>
<dbReference type="InterPro" id="IPR050164">
    <property type="entry name" value="Peptidase_C19"/>
</dbReference>
<dbReference type="PROSITE" id="PS00972">
    <property type="entry name" value="USP_1"/>
    <property type="match status" value="1"/>
</dbReference>
<keyword evidence="3 9" id="KW-0645">Protease</keyword>
<dbReference type="Pfam" id="PF02148">
    <property type="entry name" value="zf-UBP"/>
    <property type="match status" value="1"/>
</dbReference>
<dbReference type="EMBL" id="BRYA01000536">
    <property type="protein sequence ID" value="GMI21832.1"/>
    <property type="molecule type" value="Genomic_DNA"/>
</dbReference>
<dbReference type="InterPro" id="IPR018200">
    <property type="entry name" value="USP_CS"/>
</dbReference>
<proteinExistence type="inferred from homology"/>
<dbReference type="SUPFAM" id="SSF57850">
    <property type="entry name" value="RING/U-box"/>
    <property type="match status" value="1"/>
</dbReference>
<feature type="compositionally biased region" description="Basic and acidic residues" evidence="10">
    <location>
        <begin position="516"/>
        <end position="539"/>
    </location>
</feature>
<evidence type="ECO:0000256" key="1">
    <source>
        <dbReference type="ARBA" id="ARBA00000707"/>
    </source>
</evidence>
<evidence type="ECO:0000259" key="12">
    <source>
        <dbReference type="PROSITE" id="PS50235"/>
    </source>
</evidence>
<dbReference type="InterPro" id="IPR013083">
    <property type="entry name" value="Znf_RING/FYVE/PHD"/>
</dbReference>
<keyword evidence="9" id="KW-0833">Ubl conjugation pathway</keyword>
<feature type="region of interest" description="Disordered" evidence="10">
    <location>
        <begin position="516"/>
        <end position="542"/>
    </location>
</feature>
<keyword evidence="5 8" id="KW-0863">Zinc-finger</keyword>
<dbReference type="PROSITE" id="PS50235">
    <property type="entry name" value="USP_3"/>
    <property type="match status" value="1"/>
</dbReference>
<dbReference type="CDD" id="cd14294">
    <property type="entry name" value="UBA1_UBP5_like"/>
    <property type="match status" value="1"/>
</dbReference>
<comment type="similarity">
    <text evidence="2 9">Belongs to the peptidase C19 family.</text>
</comment>
<dbReference type="Gene3D" id="3.30.40.10">
    <property type="entry name" value="Zinc/RING finger domain, C3HC4 (zinc finger)"/>
    <property type="match status" value="1"/>
</dbReference>
<dbReference type="GO" id="GO:0005829">
    <property type="term" value="C:cytosol"/>
    <property type="evidence" value="ECO:0007669"/>
    <property type="project" value="TreeGrafter"/>
</dbReference>
<dbReference type="Pfam" id="PF00627">
    <property type="entry name" value="UBA"/>
    <property type="match status" value="1"/>
</dbReference>
<dbReference type="SMART" id="SM00290">
    <property type="entry name" value="ZnF_UBP"/>
    <property type="match status" value="1"/>
</dbReference>
<keyword evidence="7" id="KW-0862">Zinc</keyword>
<evidence type="ECO:0000256" key="5">
    <source>
        <dbReference type="ARBA" id="ARBA00022771"/>
    </source>
</evidence>
<dbReference type="EC" id="3.4.19.12" evidence="9"/>
<dbReference type="InterPro" id="IPR015940">
    <property type="entry name" value="UBA"/>
</dbReference>
<keyword evidence="4" id="KW-0479">Metal-binding</keyword>
<dbReference type="GO" id="GO:0008270">
    <property type="term" value="F:zinc ion binding"/>
    <property type="evidence" value="ECO:0007669"/>
    <property type="project" value="UniProtKB-KW"/>
</dbReference>
<dbReference type="PROSITE" id="PS50271">
    <property type="entry name" value="ZF_UBP"/>
    <property type="match status" value="1"/>
</dbReference>
<comment type="caution">
    <text evidence="14">The sequence shown here is derived from an EMBL/GenBank/DDBJ whole genome shotgun (WGS) entry which is preliminary data.</text>
</comment>
<comment type="catalytic activity">
    <reaction evidence="1 9">
        <text>Thiol-dependent hydrolysis of ester, thioester, amide, peptide and isopeptide bonds formed by the C-terminal Gly of ubiquitin (a 76-residue protein attached to proteins as an intracellular targeting signal).</text>
        <dbReference type="EC" id="3.4.19.12"/>
    </reaction>
</comment>
<feature type="domain" description="UBP-type" evidence="13">
    <location>
        <begin position="175"/>
        <end position="295"/>
    </location>
</feature>
<dbReference type="PROSITE" id="PS50030">
    <property type="entry name" value="UBA"/>
    <property type="match status" value="1"/>
</dbReference>
<dbReference type="Proteomes" id="UP001165065">
    <property type="component" value="Unassembled WGS sequence"/>
</dbReference>
<evidence type="ECO:0000313" key="15">
    <source>
        <dbReference type="Proteomes" id="UP001165065"/>
    </source>
</evidence>
<dbReference type="InterPro" id="IPR028889">
    <property type="entry name" value="USP"/>
</dbReference>
<evidence type="ECO:0000313" key="14">
    <source>
        <dbReference type="EMBL" id="GMI21832.1"/>
    </source>
</evidence>
<evidence type="ECO:0000256" key="10">
    <source>
        <dbReference type="SAM" id="MobiDB-lite"/>
    </source>
</evidence>
<evidence type="ECO:0000256" key="9">
    <source>
        <dbReference type="RuleBase" id="RU366025"/>
    </source>
</evidence>
<dbReference type="Gene3D" id="3.90.70.10">
    <property type="entry name" value="Cysteine proteinases"/>
    <property type="match status" value="1"/>
</dbReference>
<evidence type="ECO:0000256" key="2">
    <source>
        <dbReference type="ARBA" id="ARBA00009085"/>
    </source>
</evidence>
<evidence type="ECO:0000259" key="11">
    <source>
        <dbReference type="PROSITE" id="PS50030"/>
    </source>
</evidence>
<keyword evidence="9" id="KW-0378">Hydrolase</keyword>
<feature type="domain" description="USP" evidence="12">
    <location>
        <begin position="333"/>
        <end position="840"/>
    </location>
</feature>
<dbReference type="PROSITE" id="PS00973">
    <property type="entry name" value="USP_2"/>
    <property type="match status" value="1"/>
</dbReference>
<keyword evidence="6 9" id="KW-0788">Thiol protease</keyword>
<accession>A0A9W7FVB0</accession>
<organism evidence="14 15">
    <name type="scientific">Triparma columacea</name>
    <dbReference type="NCBI Taxonomy" id="722753"/>
    <lineage>
        <taxon>Eukaryota</taxon>
        <taxon>Sar</taxon>
        <taxon>Stramenopiles</taxon>
        <taxon>Ochrophyta</taxon>
        <taxon>Bolidophyceae</taxon>
        <taxon>Parmales</taxon>
        <taxon>Triparmaceae</taxon>
        <taxon>Triparma</taxon>
    </lineage>
</organism>
<dbReference type="Gene3D" id="1.10.8.10">
    <property type="entry name" value="DNA helicase RuvA subunit, C-terminal domain"/>
    <property type="match status" value="2"/>
</dbReference>
<dbReference type="PANTHER" id="PTHR24006:SF664">
    <property type="entry name" value="UBIQUITIN CARBOXYL-TERMINAL HYDROLASE"/>
    <property type="match status" value="1"/>
</dbReference>
<evidence type="ECO:0000256" key="6">
    <source>
        <dbReference type="ARBA" id="ARBA00022807"/>
    </source>
</evidence>
<evidence type="ECO:0000256" key="7">
    <source>
        <dbReference type="ARBA" id="ARBA00022833"/>
    </source>
</evidence>
<reference evidence="15" key="1">
    <citation type="journal article" date="2023" name="Commun. Biol.">
        <title>Genome analysis of Parmales, the sister group of diatoms, reveals the evolutionary specialization of diatoms from phago-mixotrophs to photoautotrophs.</title>
        <authorList>
            <person name="Ban H."/>
            <person name="Sato S."/>
            <person name="Yoshikawa S."/>
            <person name="Yamada K."/>
            <person name="Nakamura Y."/>
            <person name="Ichinomiya M."/>
            <person name="Sato N."/>
            <person name="Blanc-Mathieu R."/>
            <person name="Endo H."/>
            <person name="Kuwata A."/>
            <person name="Ogata H."/>
        </authorList>
    </citation>
    <scope>NUCLEOTIDE SEQUENCE [LARGE SCALE GENOMIC DNA]</scope>
</reference>
<evidence type="ECO:0000259" key="13">
    <source>
        <dbReference type="PROSITE" id="PS50271"/>
    </source>
</evidence>
<evidence type="ECO:0000256" key="8">
    <source>
        <dbReference type="PROSITE-ProRule" id="PRU00502"/>
    </source>
</evidence>
<protein>
    <recommendedName>
        <fullName evidence="9">Ubiquitin carboxyl-terminal hydrolase</fullName>
        <ecNumber evidence="9">3.4.19.12</ecNumber>
    </recommendedName>
</protein>
<dbReference type="InterPro" id="IPR001394">
    <property type="entry name" value="Peptidase_C19_UCH"/>
</dbReference>
<dbReference type="PANTHER" id="PTHR24006">
    <property type="entry name" value="UBIQUITIN CARBOXYL-TERMINAL HYDROLASE"/>
    <property type="match status" value="1"/>
</dbReference>
<dbReference type="InterPro" id="IPR001607">
    <property type="entry name" value="Znf_UBP"/>
</dbReference>
<evidence type="ECO:0000256" key="3">
    <source>
        <dbReference type="ARBA" id="ARBA00022670"/>
    </source>
</evidence>
<evidence type="ECO:0000256" key="4">
    <source>
        <dbReference type="ARBA" id="ARBA00022723"/>
    </source>
</evidence>
<dbReference type="SMART" id="SM00165">
    <property type="entry name" value="UBA"/>
    <property type="match status" value="2"/>
</dbReference>
<name>A0A9W7FVB0_9STRA</name>
<dbReference type="AlphaFoldDB" id="A0A9W7FVB0"/>
<dbReference type="GO" id="GO:0006508">
    <property type="term" value="P:proteolysis"/>
    <property type="evidence" value="ECO:0007669"/>
    <property type="project" value="UniProtKB-KW"/>
</dbReference>
<dbReference type="SUPFAM" id="SSF54001">
    <property type="entry name" value="Cysteine proteinases"/>
    <property type="match status" value="1"/>
</dbReference>
<dbReference type="Pfam" id="PF00443">
    <property type="entry name" value="UCH"/>
    <property type="match status" value="1"/>
</dbReference>
<sequence length="840" mass="90650">MTQVLTSEHCAPFLSSLPSTPPSNFPCHSTESVLSFKHTPIYVSLREFDYGLGYGEGEWKGEGLGVKFVHQRVKLPPSSPPSTEAPKTIGDALYESTKATHETLTTTFLVLLSDVGTEVASIPVSKDDVVSVVTSLLGSHPSAPTLTKCVSDCVNATPASTTNLIPPVVFAADIPVTKHTSLTQELLYPVPSDKLTWTCGVHPGEYKNDGNLWLNLSDGFIGGGRKNWDGSGGTGGGLEHYESTGKTRPLAVKITTLSRDLVGVDCYSYDEDDMVAIPNLRELLDGLGVDYKSMTKTSKTTSEMEVELNMNYDFSAITEEGGKLPKVNCPGVTGLKNLGNTCYMNSVLQLLAQIEEVGDRYKGYNEGWGGGGGGAETDLGVQMGKVMKAICEGGYGKVVSIEEAEGNMNKGEEELGEDDVNNPLEQVAPHMFKVAAASGKPEWLGGQQQDAGEYLRHLLAEMEKYEGEGGGDMGSRRILEFGTLKEMVCGQDGMKMYKEGEGDVVMELRVPMEKARRNVKKVQEGEEDEGGGKKAKTEEEPPVVSLQDCLESYVSQSVMEGYRWSHLGNSVADAYDRTGVTNFPPYLAVLVKRYEVDPVTWTPKKLKVDVEVPDSIDLGFMKMIKESGDMVLPPSDSDSGGAAAGVSVNPVLLQQLVEMGFGENGCRKALIETGGEDVEAAMNWVMEHMGDANFNDPIAEGGGKGGGGGGEEYPEVVSDIFAMGMFQLEHVKAAVGWAKGEQAKAADWLFNNMDGIDEKVKTIMPKEEKGEKAPPVPLLDGPSTYKLCSFVSHIGPNTNSGHYVCHALKGGRWVILNDEKTALSRNTPKGKGFIYLFKRD</sequence>
<dbReference type="OrthoDB" id="361536at2759"/>
<feature type="domain" description="UBA" evidence="11">
    <location>
        <begin position="647"/>
        <end position="688"/>
    </location>
</feature>
<keyword evidence="15" id="KW-1185">Reference proteome</keyword>